<dbReference type="AlphaFoldDB" id="A0A6H2DNL4"/>
<gene>
    <name evidence="1" type="ORF">HF685_13995</name>
</gene>
<reference evidence="1 2" key="1">
    <citation type="submission" date="2020-04" db="EMBL/GenBank/DDBJ databases">
        <title>Genome sequence for Sphingorhabdus sp. strain M1.</title>
        <authorList>
            <person name="Park S.-J."/>
        </authorList>
    </citation>
    <scope>NUCLEOTIDE SEQUENCE [LARGE SCALE GENOMIC DNA]</scope>
    <source>
        <strain evidence="1 2">JK6</strain>
    </source>
</reference>
<name>A0A6H2DNL4_9SPHN</name>
<dbReference type="Proteomes" id="UP000501600">
    <property type="component" value="Chromosome"/>
</dbReference>
<organism evidence="1 2">
    <name type="scientific">Parasphingorhabdus halotolerans</name>
    <dbReference type="NCBI Taxonomy" id="2725558"/>
    <lineage>
        <taxon>Bacteria</taxon>
        <taxon>Pseudomonadati</taxon>
        <taxon>Pseudomonadota</taxon>
        <taxon>Alphaproteobacteria</taxon>
        <taxon>Sphingomonadales</taxon>
        <taxon>Sphingomonadaceae</taxon>
        <taxon>Parasphingorhabdus</taxon>
    </lineage>
</organism>
<protein>
    <submittedName>
        <fullName evidence="1">Uncharacterized protein</fullName>
    </submittedName>
</protein>
<dbReference type="RefSeq" id="WP_168820515.1">
    <property type="nucleotide sequence ID" value="NZ_CP051217.1"/>
</dbReference>
<dbReference type="EMBL" id="CP051217">
    <property type="protein sequence ID" value="QJB70249.1"/>
    <property type="molecule type" value="Genomic_DNA"/>
</dbReference>
<accession>A0A6H2DNL4</accession>
<dbReference type="KEGG" id="phao:HF685_13995"/>
<keyword evidence="2" id="KW-1185">Reference proteome</keyword>
<sequence>MMFSPLASHLFASNSDIYRNCPVPACELNATGAIATQPESELANIVTQSRFLDPLKEGDTANVNLYCFQIQWSIENN</sequence>
<evidence type="ECO:0000313" key="1">
    <source>
        <dbReference type="EMBL" id="QJB70249.1"/>
    </source>
</evidence>
<proteinExistence type="predicted"/>
<evidence type="ECO:0000313" key="2">
    <source>
        <dbReference type="Proteomes" id="UP000501600"/>
    </source>
</evidence>